<accession>A0ABR2MYQ7</accession>
<feature type="region of interest" description="Disordered" evidence="1">
    <location>
        <begin position="211"/>
        <end position="241"/>
    </location>
</feature>
<sequence length="291" mass="30959">MVLWEITAATAYFLGLKRTYRIALRLQRRIFGPRHNKIRQFLHRGEAARGGRRGEAAAARGGDGKTGVALYKGDNRRTGGHIGSLSRAARRSPLLGAAAGPRSRIVARLGLQEAAPIRGGDRWPYWPLVSGSKKAAPVRGGGIVARLGLQKATPIRGVGRRTGEHIGRSSWAARRPPLLEAATGPGSGMTARFLRPPRLEAVARPSDRITAWPGQREADPPHTGGGLSGEGTTRIGWLQCGDDNGDDSGGYGSDGYATSGGFLDICTRSWGAASAFRGDTSTALKNIHRML</sequence>
<comment type="caution">
    <text evidence="2">The sequence shown here is derived from an EMBL/GenBank/DDBJ whole genome shotgun (WGS) entry which is preliminary data.</text>
</comment>
<gene>
    <name evidence="2" type="ORF">KSP40_PGU022222</name>
</gene>
<organism evidence="2 3">
    <name type="scientific">Platanthera guangdongensis</name>
    <dbReference type="NCBI Taxonomy" id="2320717"/>
    <lineage>
        <taxon>Eukaryota</taxon>
        <taxon>Viridiplantae</taxon>
        <taxon>Streptophyta</taxon>
        <taxon>Embryophyta</taxon>
        <taxon>Tracheophyta</taxon>
        <taxon>Spermatophyta</taxon>
        <taxon>Magnoliopsida</taxon>
        <taxon>Liliopsida</taxon>
        <taxon>Asparagales</taxon>
        <taxon>Orchidaceae</taxon>
        <taxon>Orchidoideae</taxon>
        <taxon>Orchideae</taxon>
        <taxon>Orchidinae</taxon>
        <taxon>Platanthera</taxon>
    </lineage>
</organism>
<dbReference type="Proteomes" id="UP001412067">
    <property type="component" value="Unassembled WGS sequence"/>
</dbReference>
<protein>
    <submittedName>
        <fullName evidence="2">Uncharacterized protein</fullName>
    </submittedName>
</protein>
<name>A0ABR2MYQ7_9ASPA</name>
<dbReference type="PANTHER" id="PTHR35998:SF1">
    <property type="entry name" value="OS02G0127900 PROTEIN"/>
    <property type="match status" value="1"/>
</dbReference>
<proteinExistence type="predicted"/>
<dbReference type="EMBL" id="JBBWWR010000003">
    <property type="protein sequence ID" value="KAK8969370.1"/>
    <property type="molecule type" value="Genomic_DNA"/>
</dbReference>
<evidence type="ECO:0000256" key="1">
    <source>
        <dbReference type="SAM" id="MobiDB-lite"/>
    </source>
</evidence>
<evidence type="ECO:0000313" key="2">
    <source>
        <dbReference type="EMBL" id="KAK8969370.1"/>
    </source>
</evidence>
<reference evidence="2 3" key="1">
    <citation type="journal article" date="2022" name="Nat. Plants">
        <title>Genomes of leafy and leafless Platanthera orchids illuminate the evolution of mycoheterotrophy.</title>
        <authorList>
            <person name="Li M.H."/>
            <person name="Liu K.W."/>
            <person name="Li Z."/>
            <person name="Lu H.C."/>
            <person name="Ye Q.L."/>
            <person name="Zhang D."/>
            <person name="Wang J.Y."/>
            <person name="Li Y.F."/>
            <person name="Zhong Z.M."/>
            <person name="Liu X."/>
            <person name="Yu X."/>
            <person name="Liu D.K."/>
            <person name="Tu X.D."/>
            <person name="Liu B."/>
            <person name="Hao Y."/>
            <person name="Liao X.Y."/>
            <person name="Jiang Y.T."/>
            <person name="Sun W.H."/>
            <person name="Chen J."/>
            <person name="Chen Y.Q."/>
            <person name="Ai Y."/>
            <person name="Zhai J.W."/>
            <person name="Wu S.S."/>
            <person name="Zhou Z."/>
            <person name="Hsiao Y.Y."/>
            <person name="Wu W.L."/>
            <person name="Chen Y.Y."/>
            <person name="Lin Y.F."/>
            <person name="Hsu J.L."/>
            <person name="Li C.Y."/>
            <person name="Wang Z.W."/>
            <person name="Zhao X."/>
            <person name="Zhong W.Y."/>
            <person name="Ma X.K."/>
            <person name="Ma L."/>
            <person name="Huang J."/>
            <person name="Chen G.Z."/>
            <person name="Huang M.Z."/>
            <person name="Huang L."/>
            <person name="Peng D.H."/>
            <person name="Luo Y.B."/>
            <person name="Zou S.Q."/>
            <person name="Chen S.P."/>
            <person name="Lan S."/>
            <person name="Tsai W.C."/>
            <person name="Van de Peer Y."/>
            <person name="Liu Z.J."/>
        </authorList>
    </citation>
    <scope>NUCLEOTIDE SEQUENCE [LARGE SCALE GENOMIC DNA]</scope>
    <source>
        <strain evidence="2">Lor288</strain>
    </source>
</reference>
<dbReference type="PANTHER" id="PTHR35998">
    <property type="entry name" value="OS02G0127900 PROTEIN"/>
    <property type="match status" value="1"/>
</dbReference>
<keyword evidence="3" id="KW-1185">Reference proteome</keyword>
<evidence type="ECO:0000313" key="3">
    <source>
        <dbReference type="Proteomes" id="UP001412067"/>
    </source>
</evidence>